<keyword evidence="7 8" id="KW-0349">Heme</keyword>
<keyword evidence="11" id="KW-1185">Reference proteome</keyword>
<comment type="similarity">
    <text evidence="2 8">Belongs to the cytochrome P450 family.</text>
</comment>
<dbReference type="SUPFAM" id="SSF48264">
    <property type="entry name" value="Cytochrome P450"/>
    <property type="match status" value="1"/>
</dbReference>
<evidence type="ECO:0000256" key="2">
    <source>
        <dbReference type="ARBA" id="ARBA00010617"/>
    </source>
</evidence>
<evidence type="ECO:0000313" key="10">
    <source>
        <dbReference type="EMBL" id="KXJ87231.1"/>
    </source>
</evidence>
<dbReference type="AlphaFoldDB" id="A0A136IQM5"/>
<evidence type="ECO:0000313" key="11">
    <source>
        <dbReference type="Proteomes" id="UP000070501"/>
    </source>
</evidence>
<comment type="cofactor">
    <cofactor evidence="1 7">
        <name>heme</name>
        <dbReference type="ChEBI" id="CHEBI:30413"/>
    </cofactor>
</comment>
<dbReference type="PANTHER" id="PTHR46206">
    <property type="entry name" value="CYTOCHROME P450"/>
    <property type="match status" value="1"/>
</dbReference>
<dbReference type="InterPro" id="IPR017972">
    <property type="entry name" value="Cyt_P450_CS"/>
</dbReference>
<proteinExistence type="inferred from homology"/>
<keyword evidence="9" id="KW-1133">Transmembrane helix</keyword>
<evidence type="ECO:0000256" key="9">
    <source>
        <dbReference type="SAM" id="Phobius"/>
    </source>
</evidence>
<keyword evidence="5 7" id="KW-0408">Iron</keyword>
<evidence type="ECO:0000256" key="5">
    <source>
        <dbReference type="ARBA" id="ARBA00023004"/>
    </source>
</evidence>
<keyword evidence="9" id="KW-0812">Transmembrane</keyword>
<dbReference type="CDD" id="cd11041">
    <property type="entry name" value="CYP503A1-like"/>
    <property type="match status" value="1"/>
</dbReference>
<dbReference type="Proteomes" id="UP000070501">
    <property type="component" value="Unassembled WGS sequence"/>
</dbReference>
<evidence type="ECO:0000256" key="6">
    <source>
        <dbReference type="ARBA" id="ARBA00023033"/>
    </source>
</evidence>
<evidence type="ECO:0000256" key="7">
    <source>
        <dbReference type="PIRSR" id="PIRSR602403-1"/>
    </source>
</evidence>
<evidence type="ECO:0000256" key="1">
    <source>
        <dbReference type="ARBA" id="ARBA00001971"/>
    </source>
</evidence>
<dbReference type="GO" id="GO:0020037">
    <property type="term" value="F:heme binding"/>
    <property type="evidence" value="ECO:0007669"/>
    <property type="project" value="InterPro"/>
</dbReference>
<dbReference type="GO" id="GO:0016705">
    <property type="term" value="F:oxidoreductase activity, acting on paired donors, with incorporation or reduction of molecular oxygen"/>
    <property type="evidence" value="ECO:0007669"/>
    <property type="project" value="InterPro"/>
</dbReference>
<feature type="transmembrane region" description="Helical" evidence="9">
    <location>
        <begin position="12"/>
        <end position="31"/>
    </location>
</feature>
<evidence type="ECO:0000256" key="3">
    <source>
        <dbReference type="ARBA" id="ARBA00022723"/>
    </source>
</evidence>
<gene>
    <name evidence="10" type="ORF">Micbo1qcDRAFT_139317</name>
</gene>
<dbReference type="Gene3D" id="1.10.630.10">
    <property type="entry name" value="Cytochrome P450"/>
    <property type="match status" value="1"/>
</dbReference>
<feature type="binding site" description="axial binding residue" evidence="7">
    <location>
        <position position="455"/>
    </location>
    <ligand>
        <name>heme</name>
        <dbReference type="ChEBI" id="CHEBI:30413"/>
    </ligand>
    <ligandPart>
        <name>Fe</name>
        <dbReference type="ChEBI" id="CHEBI:18248"/>
    </ligandPart>
</feature>
<accession>A0A136IQM5</accession>
<dbReference type="STRING" id="196109.A0A136IQM5"/>
<keyword evidence="4 8" id="KW-0560">Oxidoreductase</keyword>
<dbReference type="InterPro" id="IPR002403">
    <property type="entry name" value="Cyt_P450_E_grp-IV"/>
</dbReference>
<reference evidence="11" key="1">
    <citation type="submission" date="2016-02" db="EMBL/GenBank/DDBJ databases">
        <title>Draft genome sequence of Microdochium bolleyi, a fungal endophyte of beachgrass.</title>
        <authorList>
            <consortium name="DOE Joint Genome Institute"/>
            <person name="David A.S."/>
            <person name="May G."/>
            <person name="Haridas S."/>
            <person name="Lim J."/>
            <person name="Wang M."/>
            <person name="Labutti K."/>
            <person name="Lipzen A."/>
            <person name="Barry K."/>
            <person name="Grigoriev I.V."/>
        </authorList>
    </citation>
    <scope>NUCLEOTIDE SEQUENCE [LARGE SCALE GENOMIC DNA]</scope>
    <source>
        <strain evidence="11">J235TASD1</strain>
    </source>
</reference>
<dbReference type="GO" id="GO:0004497">
    <property type="term" value="F:monooxygenase activity"/>
    <property type="evidence" value="ECO:0007669"/>
    <property type="project" value="UniProtKB-KW"/>
</dbReference>
<dbReference type="InterPro" id="IPR001128">
    <property type="entry name" value="Cyt_P450"/>
</dbReference>
<dbReference type="PRINTS" id="PR00465">
    <property type="entry name" value="EP450IV"/>
</dbReference>
<dbReference type="PROSITE" id="PS00086">
    <property type="entry name" value="CYTOCHROME_P450"/>
    <property type="match status" value="1"/>
</dbReference>
<dbReference type="PANTHER" id="PTHR46206:SF7">
    <property type="entry name" value="P450, PUTATIVE (EUROFUNG)-RELATED"/>
    <property type="match status" value="1"/>
</dbReference>
<name>A0A136IQM5_9PEZI</name>
<organism evidence="10 11">
    <name type="scientific">Microdochium bolleyi</name>
    <dbReference type="NCBI Taxonomy" id="196109"/>
    <lineage>
        <taxon>Eukaryota</taxon>
        <taxon>Fungi</taxon>
        <taxon>Dikarya</taxon>
        <taxon>Ascomycota</taxon>
        <taxon>Pezizomycotina</taxon>
        <taxon>Sordariomycetes</taxon>
        <taxon>Xylariomycetidae</taxon>
        <taxon>Xylariales</taxon>
        <taxon>Microdochiaceae</taxon>
        <taxon>Microdochium</taxon>
    </lineage>
</organism>
<protein>
    <submittedName>
        <fullName evidence="10">Cytochrome P450</fullName>
    </submittedName>
</protein>
<evidence type="ECO:0000256" key="4">
    <source>
        <dbReference type="ARBA" id="ARBA00023002"/>
    </source>
</evidence>
<dbReference type="InParanoid" id="A0A136IQM5"/>
<dbReference type="GO" id="GO:0005506">
    <property type="term" value="F:iron ion binding"/>
    <property type="evidence" value="ECO:0007669"/>
    <property type="project" value="InterPro"/>
</dbReference>
<dbReference type="EMBL" id="KQ964263">
    <property type="protein sequence ID" value="KXJ87231.1"/>
    <property type="molecule type" value="Genomic_DNA"/>
</dbReference>
<keyword evidence="3 7" id="KW-0479">Metal-binding</keyword>
<dbReference type="OrthoDB" id="1844152at2759"/>
<dbReference type="Pfam" id="PF00067">
    <property type="entry name" value="p450"/>
    <property type="match status" value="1"/>
</dbReference>
<keyword evidence="6 8" id="KW-0503">Monooxygenase</keyword>
<dbReference type="InterPro" id="IPR036396">
    <property type="entry name" value="Cyt_P450_sf"/>
</dbReference>
<keyword evidence="9" id="KW-0472">Membrane</keyword>
<evidence type="ECO:0000256" key="8">
    <source>
        <dbReference type="RuleBase" id="RU000461"/>
    </source>
</evidence>
<sequence>MSTKGLLGDRLELAVPAGTLLLGALLIIPWLSQARADAAYPLVGKEVGAFYKRQKHFLQHAIELHREGYSKFRDSIFQITESDGNVIILPRKYFEELRKLPDDIINNVVALDTRLETHYTGLSSDNPLVNHIIRSDLTHNLPKINYLLSDEVAKTVPEYLGTSREWQSVNINTAVLKMVAIVSGHVFIGPEHNRSEAYLHASINYTIDIFNAAAQLKTWPKLLRPIGQYFVPGVETVKEHRRRAQEFLVPIINERRARLAAGEQVPDDVLQWTIAKAHKFGITDDAALADGQLTLSLAAIHTTTMMATHIIYDLIGTCPEVIPELRQEIKTVLEENDNILTTQALYQMKLLDSVMRESQRTNIISATVFKRQVLKDVVLSDGTRLPAGASIAVPNIAPANDPALYPEPERFNPYRFYDLRSGKVADPLNYSNKEQYQFISVSKENMAFGYGRHSCPGRFFAANEIKLLVARILLDYDFKMPDGVTGRYKNIVQGGSISVDPRKEVMMRYVGE</sequence>